<evidence type="ECO:0000313" key="9">
    <source>
        <dbReference type="Proteomes" id="UP000662857"/>
    </source>
</evidence>
<organism evidence="8 9">
    <name type="scientific">Natronosporangium hydrolyticum</name>
    <dbReference type="NCBI Taxonomy" id="2811111"/>
    <lineage>
        <taxon>Bacteria</taxon>
        <taxon>Bacillati</taxon>
        <taxon>Actinomycetota</taxon>
        <taxon>Actinomycetes</taxon>
        <taxon>Micromonosporales</taxon>
        <taxon>Micromonosporaceae</taxon>
        <taxon>Natronosporangium</taxon>
    </lineage>
</organism>
<evidence type="ECO:0000256" key="3">
    <source>
        <dbReference type="ARBA" id="ARBA00022840"/>
    </source>
</evidence>
<dbReference type="InterPro" id="IPR006336">
    <property type="entry name" value="GCS2"/>
</dbReference>
<dbReference type="GO" id="GO:0052699">
    <property type="term" value="P:ergothioneine biosynthetic process"/>
    <property type="evidence" value="ECO:0007669"/>
    <property type="project" value="UniProtKB-UniRule"/>
</dbReference>
<dbReference type="GO" id="GO:0005524">
    <property type="term" value="F:ATP binding"/>
    <property type="evidence" value="ECO:0007669"/>
    <property type="project" value="UniProtKB-UniRule"/>
</dbReference>
<gene>
    <name evidence="5 8" type="primary">egtA</name>
    <name evidence="8" type="ORF">JQS43_04860</name>
</gene>
<reference evidence="8" key="1">
    <citation type="submission" date="2021-02" db="EMBL/GenBank/DDBJ databases">
        <title>Natrosporangium hydrolyticum gen. nov., sp. nov, a haloalkaliphilic actinobacterium from a soda solonchak soil.</title>
        <authorList>
            <person name="Sorokin D.Y."/>
            <person name="Khijniak T.V."/>
            <person name="Zakharycheva A.P."/>
            <person name="Boueva O.V."/>
            <person name="Ariskina E.V."/>
            <person name="Hahnke R.L."/>
            <person name="Bunk B."/>
            <person name="Sproer C."/>
            <person name="Schumann P."/>
            <person name="Evtushenko L.I."/>
            <person name="Kublanov I.V."/>
        </authorList>
    </citation>
    <scope>NUCLEOTIDE SEQUENCE</scope>
    <source>
        <strain evidence="8">DSM 106523</strain>
    </source>
</reference>
<dbReference type="GO" id="GO:0004357">
    <property type="term" value="F:glutamate-cysteine ligase activity"/>
    <property type="evidence" value="ECO:0007669"/>
    <property type="project" value="UniProtKB-UniRule"/>
</dbReference>
<comment type="catalytic activity">
    <reaction evidence="4 5 6">
        <text>L-cysteine + L-glutamate + ATP = gamma-L-glutamyl-L-cysteine + ADP + phosphate + H(+)</text>
        <dbReference type="Rhea" id="RHEA:13285"/>
        <dbReference type="ChEBI" id="CHEBI:15378"/>
        <dbReference type="ChEBI" id="CHEBI:29985"/>
        <dbReference type="ChEBI" id="CHEBI:30616"/>
        <dbReference type="ChEBI" id="CHEBI:35235"/>
        <dbReference type="ChEBI" id="CHEBI:43474"/>
        <dbReference type="ChEBI" id="CHEBI:58173"/>
        <dbReference type="ChEBI" id="CHEBI:456216"/>
        <dbReference type="EC" id="6.3.2.2"/>
    </reaction>
</comment>
<dbReference type="HAMAP" id="MF_02034">
    <property type="entry name" value="EgtA"/>
    <property type="match status" value="1"/>
</dbReference>
<comment type="similarity">
    <text evidence="5 6">Belongs to the glutamate--cysteine ligase type 2 family. EgtA subfamily.</text>
</comment>
<dbReference type="PANTHER" id="PTHR34378:SF1">
    <property type="entry name" value="GLUTAMATE--CYSTEINE LIGASE, CHLOROPLASTIC"/>
    <property type="match status" value="1"/>
</dbReference>
<dbReference type="AlphaFoldDB" id="A0A895YNI2"/>
<keyword evidence="9" id="KW-1185">Reference proteome</keyword>
<sequence>MATLSDHARVATESRVLRTMEDALEHVHAICFKTGPPRRVGVELEWLLHRLDDPASPLDLTRLRHALGPHAPPALDPDSPHEPLPHGGTVTLEPGGQLEISTPPAVSLSELHRTTEADLAYLTSLLDRAGLGLGDTGIDPHRPPRRLLHTPRYDAMAAAFALHGSAGLTMMCATAATQVCLDAGEAAATPSGGGSESLSQVSQRWRAVHQLGPVLVALFANSARHAGRDTGWASARMRTWLATDPTRTAPVPVGPDPATAWGRYAVAAPLLCLRRPGGGWSAPAGVTFADWLAGALAPAPTVEDLEYHLGTLFPPVRPRGYLELRFLDAQPPGEWFVPVAVVAALLADPDRGAAAAERAAPVASAWQEAARFGLAHPGIRAAAAAVAELAMAALDRLELTAPVREQVTVTVGRRLAGGKGATR</sequence>
<evidence type="ECO:0000256" key="2">
    <source>
        <dbReference type="ARBA" id="ARBA00022741"/>
    </source>
</evidence>
<keyword evidence="2 5" id="KW-0547">Nucleotide-binding</keyword>
<comment type="function">
    <text evidence="5">Catalyzes the synthesis of gamma-glutamylcysteine (gamma-GC). This compound is used as substrate for the biosynthesis of the low-molecular thiol compound ergothioneine.</text>
</comment>
<dbReference type="GO" id="GO:0006750">
    <property type="term" value="P:glutathione biosynthetic process"/>
    <property type="evidence" value="ECO:0007669"/>
    <property type="project" value="UniProtKB-UniRule"/>
</dbReference>
<dbReference type="EMBL" id="CP070499">
    <property type="protein sequence ID" value="QSB15680.1"/>
    <property type="molecule type" value="Genomic_DNA"/>
</dbReference>
<keyword evidence="1 5" id="KW-0436">Ligase</keyword>
<dbReference type="Gene3D" id="3.30.590.20">
    <property type="match status" value="1"/>
</dbReference>
<dbReference type="NCBIfam" id="TIGR03444">
    <property type="entry name" value="EgtA_Cys_ligase"/>
    <property type="match status" value="1"/>
</dbReference>
<dbReference type="Pfam" id="PF04107">
    <property type="entry name" value="GCS2"/>
    <property type="match status" value="1"/>
</dbReference>
<dbReference type="SUPFAM" id="SSF55931">
    <property type="entry name" value="Glutamine synthetase/guanido kinase"/>
    <property type="match status" value="1"/>
</dbReference>
<dbReference type="InterPro" id="IPR017809">
    <property type="entry name" value="EgtA_Actinobacteria"/>
</dbReference>
<evidence type="ECO:0000256" key="7">
    <source>
        <dbReference type="SAM" id="MobiDB-lite"/>
    </source>
</evidence>
<feature type="region of interest" description="Disordered" evidence="7">
    <location>
        <begin position="67"/>
        <end position="88"/>
    </location>
</feature>
<dbReference type="Proteomes" id="UP000662857">
    <property type="component" value="Chromosome"/>
</dbReference>
<dbReference type="PANTHER" id="PTHR34378">
    <property type="entry name" value="GLUTAMATE--CYSTEINE LIGASE, CHLOROPLASTIC"/>
    <property type="match status" value="1"/>
</dbReference>
<comment type="pathway">
    <text evidence="5">Amino-acid biosynthesis; ergothioneine biosynthesis.</text>
</comment>
<evidence type="ECO:0000256" key="5">
    <source>
        <dbReference type="HAMAP-Rule" id="MF_02034"/>
    </source>
</evidence>
<protein>
    <recommendedName>
        <fullName evidence="5">Glutamate--cysteine ligase EgtA</fullName>
        <ecNumber evidence="5">6.3.2.2</ecNumber>
    </recommendedName>
    <alternativeName>
        <fullName evidence="5">Gamma-glutamylcysteine synthase</fullName>
        <shortName evidence="5">GCS</shortName>
        <shortName evidence="5">Gamma-ECS</shortName>
    </alternativeName>
</protein>
<proteinExistence type="inferred from homology"/>
<keyword evidence="3 5" id="KW-0067">ATP-binding</keyword>
<evidence type="ECO:0000313" key="8">
    <source>
        <dbReference type="EMBL" id="QSB15680.1"/>
    </source>
</evidence>
<dbReference type="InterPro" id="IPR014746">
    <property type="entry name" value="Gln_synth/guanido_kin_cat_dom"/>
</dbReference>
<dbReference type="EC" id="6.3.2.2" evidence="5"/>
<dbReference type="KEGG" id="nhy:JQS43_04860"/>
<evidence type="ECO:0000256" key="4">
    <source>
        <dbReference type="ARBA" id="ARBA00048819"/>
    </source>
</evidence>
<dbReference type="UniPathway" id="UPA01014"/>
<dbReference type="InterPro" id="IPR035434">
    <property type="entry name" value="GCL_bact_plant"/>
</dbReference>
<evidence type="ECO:0000256" key="6">
    <source>
        <dbReference type="PIRNR" id="PIRNR017901"/>
    </source>
</evidence>
<evidence type="ECO:0000256" key="1">
    <source>
        <dbReference type="ARBA" id="ARBA00022598"/>
    </source>
</evidence>
<name>A0A895YNI2_9ACTN</name>
<dbReference type="RefSeq" id="WP_239677861.1">
    <property type="nucleotide sequence ID" value="NZ_CP070499.1"/>
</dbReference>
<accession>A0A895YNI2</accession>
<dbReference type="PIRSF" id="PIRSF017901">
    <property type="entry name" value="GCL"/>
    <property type="match status" value="1"/>
</dbReference>